<name>A0A3G8GVJ9_9BURK</name>
<dbReference type="AlphaFoldDB" id="A0A3G8GVJ9"/>
<dbReference type="KEGG" id="cpau:EHF44_00660"/>
<geneLocation type="plasmid" evidence="1">
    <name>unnamed1</name>
</geneLocation>
<proteinExistence type="predicted"/>
<protein>
    <submittedName>
        <fullName evidence="1">Uncharacterized protein</fullName>
    </submittedName>
</protein>
<accession>A0A3G8GVJ9</accession>
<evidence type="ECO:0000313" key="2">
    <source>
        <dbReference type="Proteomes" id="UP000270411"/>
    </source>
</evidence>
<gene>
    <name evidence="1" type="ORF">EHF44_00660</name>
</gene>
<dbReference type="Proteomes" id="UP000270411">
    <property type="component" value="Plasmid unnamed1"/>
</dbReference>
<keyword evidence="1" id="KW-0614">Plasmid</keyword>
<dbReference type="OrthoDB" id="8965498at2"/>
<dbReference type="EMBL" id="CP033968">
    <property type="protein sequence ID" value="AZG12029.1"/>
    <property type="molecule type" value="Genomic_DNA"/>
</dbReference>
<sequence length="98" mass="10418">MVNILVAALAAFGVSGCIELPDFGAESAAREVAQAYISEVTGTDPVAIKQSVRIAGSKAYVSAEHGNGFKRCELVLRRTIQDNMTGWRVEHATCGYAT</sequence>
<dbReference type="RefSeq" id="WP_017511128.1">
    <property type="nucleotide sequence ID" value="NZ_CP033968.1"/>
</dbReference>
<evidence type="ECO:0000313" key="1">
    <source>
        <dbReference type="EMBL" id="AZG12029.1"/>
    </source>
</evidence>
<reference evidence="2" key="1">
    <citation type="submission" date="2018-11" db="EMBL/GenBank/DDBJ databases">
        <title>FDA dAtabase for Regulatory Grade micrObial Sequences (FDA-ARGOS): Supporting development and validation of Infectious Disease Dx tests.</title>
        <authorList>
            <person name="Goldberg B."/>
            <person name="Campos J."/>
            <person name="Tallon L."/>
            <person name="Sadzewicz L."/>
            <person name="Zhao X."/>
            <person name="Vavikolanu K."/>
            <person name="Mehta A."/>
            <person name="Aluvathingal J."/>
            <person name="Nadendla S."/>
            <person name="Geyer C."/>
            <person name="Nandy P."/>
            <person name="Yan Y."/>
            <person name="Sichtig H."/>
        </authorList>
    </citation>
    <scope>NUCLEOTIDE SEQUENCE [LARGE SCALE GENOMIC DNA]</scope>
    <source>
        <strain evidence="2">FDAARGOS_614</strain>
        <plasmid evidence="2">unnamed1</plasmid>
    </source>
</reference>
<organism evidence="1 2">
    <name type="scientific">Cupriavidus pauculus</name>
    <dbReference type="NCBI Taxonomy" id="82633"/>
    <lineage>
        <taxon>Bacteria</taxon>
        <taxon>Pseudomonadati</taxon>
        <taxon>Pseudomonadota</taxon>
        <taxon>Betaproteobacteria</taxon>
        <taxon>Burkholderiales</taxon>
        <taxon>Burkholderiaceae</taxon>
        <taxon>Cupriavidus</taxon>
    </lineage>
</organism>